<feature type="domain" description="Expansin-like EG45" evidence="3">
    <location>
        <begin position="51"/>
        <end position="179"/>
    </location>
</feature>
<dbReference type="InterPro" id="IPR007112">
    <property type="entry name" value="Expansin/allergen_DPBB_dom"/>
</dbReference>
<evidence type="ECO:0000313" key="4">
    <source>
        <dbReference type="EMBL" id="PRW44850.1"/>
    </source>
</evidence>
<feature type="compositionally biased region" description="Pro residues" evidence="1">
    <location>
        <begin position="185"/>
        <end position="201"/>
    </location>
</feature>
<evidence type="ECO:0000256" key="1">
    <source>
        <dbReference type="SAM" id="MobiDB-lite"/>
    </source>
</evidence>
<accession>A0A2P6TKN2</accession>
<dbReference type="CDD" id="cd22271">
    <property type="entry name" value="DPBB_EXP_N-like"/>
    <property type="match status" value="1"/>
</dbReference>
<dbReference type="Pfam" id="PF03330">
    <property type="entry name" value="DPBB_1"/>
    <property type="match status" value="1"/>
</dbReference>
<keyword evidence="5" id="KW-1185">Reference proteome</keyword>
<protein>
    <recommendedName>
        <fullName evidence="3">Expansin-like EG45 domain-containing protein</fullName>
    </recommendedName>
</protein>
<feature type="region of interest" description="Disordered" evidence="1">
    <location>
        <begin position="180"/>
        <end position="201"/>
    </location>
</feature>
<dbReference type="SUPFAM" id="SSF50685">
    <property type="entry name" value="Barwin-like endoglucanases"/>
    <property type="match status" value="1"/>
</dbReference>
<dbReference type="EMBL" id="LHPG02000012">
    <property type="protein sequence ID" value="PRW44850.1"/>
    <property type="molecule type" value="Genomic_DNA"/>
</dbReference>
<dbReference type="PROSITE" id="PS50842">
    <property type="entry name" value="EXPANSIN_EG45"/>
    <property type="match status" value="1"/>
</dbReference>
<dbReference type="GO" id="GO:0009664">
    <property type="term" value="P:plant-type cell wall organization"/>
    <property type="evidence" value="ECO:0007669"/>
    <property type="project" value="InterPro"/>
</dbReference>
<evidence type="ECO:0000256" key="2">
    <source>
        <dbReference type="SAM" id="SignalP"/>
    </source>
</evidence>
<dbReference type="Proteomes" id="UP000239899">
    <property type="component" value="Unassembled WGS sequence"/>
</dbReference>
<sequence length="201" mass="21907">MPTRVARALALSTVLLLGCAVGSTAADSDSGWRVGRATHYSAPGDQWTIHDGSCTHKYIWPDIGPGWDAGAISDQNDEFIGSCGRCYEIRCNPIKFKDGYGAELDRSSVCYDPTASVVIQIVDACPCSYPGNYYSNMRWCCGDMDHFDISVWAFEKLADLKWGVIALQYRPVPCNYRPGNAAPKPANPTPGIPPGPNDKRP</sequence>
<proteinExistence type="predicted"/>
<dbReference type="InterPro" id="IPR009009">
    <property type="entry name" value="RlpA-like_DPBB"/>
</dbReference>
<dbReference type="SMART" id="SM00837">
    <property type="entry name" value="DPBB_1"/>
    <property type="match status" value="1"/>
</dbReference>
<dbReference type="STRING" id="3076.A0A2P6TKN2"/>
<dbReference type="InterPro" id="IPR002963">
    <property type="entry name" value="Expansin"/>
</dbReference>
<dbReference type="AlphaFoldDB" id="A0A2P6TKN2"/>
<dbReference type="InterPro" id="IPR036908">
    <property type="entry name" value="RlpA-like_sf"/>
</dbReference>
<organism evidence="4 5">
    <name type="scientific">Chlorella sorokiniana</name>
    <name type="common">Freshwater green alga</name>
    <dbReference type="NCBI Taxonomy" id="3076"/>
    <lineage>
        <taxon>Eukaryota</taxon>
        <taxon>Viridiplantae</taxon>
        <taxon>Chlorophyta</taxon>
        <taxon>core chlorophytes</taxon>
        <taxon>Trebouxiophyceae</taxon>
        <taxon>Chlorellales</taxon>
        <taxon>Chlorellaceae</taxon>
        <taxon>Chlorella clade</taxon>
        <taxon>Chlorella</taxon>
    </lineage>
</organism>
<dbReference type="OrthoDB" id="5823761at2759"/>
<dbReference type="Gene3D" id="2.40.40.10">
    <property type="entry name" value="RlpA-like domain"/>
    <property type="match status" value="1"/>
</dbReference>
<dbReference type="PANTHER" id="PTHR31867">
    <property type="entry name" value="EXPANSIN-A15"/>
    <property type="match status" value="1"/>
</dbReference>
<evidence type="ECO:0000313" key="5">
    <source>
        <dbReference type="Proteomes" id="UP000239899"/>
    </source>
</evidence>
<comment type="caution">
    <text evidence="4">The sequence shown here is derived from an EMBL/GenBank/DDBJ whole genome shotgun (WGS) entry which is preliminary data.</text>
</comment>
<feature type="chain" id="PRO_5015108704" description="Expansin-like EG45 domain-containing protein" evidence="2">
    <location>
        <begin position="27"/>
        <end position="201"/>
    </location>
</feature>
<evidence type="ECO:0000259" key="3">
    <source>
        <dbReference type="PROSITE" id="PS50842"/>
    </source>
</evidence>
<dbReference type="PROSITE" id="PS51257">
    <property type="entry name" value="PROKAR_LIPOPROTEIN"/>
    <property type="match status" value="1"/>
</dbReference>
<feature type="signal peptide" evidence="2">
    <location>
        <begin position="1"/>
        <end position="26"/>
    </location>
</feature>
<gene>
    <name evidence="4" type="ORF">C2E21_6254</name>
</gene>
<reference evidence="4 5" key="1">
    <citation type="journal article" date="2018" name="Plant J.">
        <title>Genome sequences of Chlorella sorokiniana UTEX 1602 and Micractinium conductrix SAG 241.80: implications to maltose excretion by a green alga.</title>
        <authorList>
            <person name="Arriola M.B."/>
            <person name="Velmurugan N."/>
            <person name="Zhang Y."/>
            <person name="Plunkett M.H."/>
            <person name="Hondzo H."/>
            <person name="Barney B.M."/>
        </authorList>
    </citation>
    <scope>NUCLEOTIDE SEQUENCE [LARGE SCALE GENOMIC DNA]</scope>
    <source>
        <strain evidence="5">UTEX 1602</strain>
    </source>
</reference>
<keyword evidence="2" id="KW-0732">Signal</keyword>
<name>A0A2P6TKN2_CHLSO</name>